<proteinExistence type="predicted"/>
<gene>
    <name evidence="3" type="ORF">HTAM1171_LOCUS7891</name>
</gene>
<protein>
    <submittedName>
        <fullName evidence="3">Uncharacterized protein</fullName>
    </submittedName>
</protein>
<keyword evidence="2" id="KW-0732">Signal</keyword>
<feature type="region of interest" description="Disordered" evidence="1">
    <location>
        <begin position="44"/>
        <end position="64"/>
    </location>
</feature>
<name>A0A7S2MTU8_9STRA</name>
<dbReference type="EMBL" id="HBGV01012941">
    <property type="protein sequence ID" value="CAD9501900.1"/>
    <property type="molecule type" value="Transcribed_RNA"/>
</dbReference>
<feature type="compositionally biased region" description="Basic and acidic residues" evidence="1">
    <location>
        <begin position="560"/>
        <end position="569"/>
    </location>
</feature>
<accession>A0A7S2MTU8</accession>
<evidence type="ECO:0000256" key="1">
    <source>
        <dbReference type="SAM" id="MobiDB-lite"/>
    </source>
</evidence>
<feature type="region of interest" description="Disordered" evidence="1">
    <location>
        <begin position="524"/>
        <end position="614"/>
    </location>
</feature>
<feature type="chain" id="PRO_5031277114" evidence="2">
    <location>
        <begin position="25"/>
        <end position="614"/>
    </location>
</feature>
<sequence>MRSLARNTVLTYALLSAAASVTAAFVIPTRNHVVFTSNNNNRLSNQVTQHKRPGGASTLSMMSSNESNTNKKVVVISPPGGLGEIAAVSAAKSGGSVRWFVVSSAADGPSSSSSSKFSLSEETLSAINAAGGSFDFAGADAPSLILSPDQAESAVGAVGKWCGSSDAVICTIDGIDEETAITGVKRDREVIMKEAENRKILNDAVKVAAREAANLCSADSVRVALQPLEEAGEEEEEESGGAGGLLKSFLGGGNDVPSSLTKALEGANAGAAAQVTVLRHGDLFGVPESSSEASPFVGGPRRDPILRDEITMRSIRLDPTISVYGTTLKGDSKRSSRLSMGDAAALMALQSVKTSNGLDLVLSSFPGLDIPSAEEWEAEFVRVQDAMSSGAGGAGAQLFSQSFASIPSKTRLADWLATKWAPAILRTYDIAGTRVGARPVYAARVGESSVEIVWQKLVDFQTVLVGKMIIDVTDDNAIVAKRGAGDASAGYGSVSTKPLAGEDVLVSRLADASSQAVEKGLATKASVTKKEKTPKKEVAAPAVTSTVASSGTVAAASATSERKPSRETGPRTAGARRSAERTRGKRRKKSATATTTPAPAPKDGAETSSSESWQ</sequence>
<dbReference type="AlphaFoldDB" id="A0A7S2MTU8"/>
<reference evidence="3" key="1">
    <citation type="submission" date="2021-01" db="EMBL/GenBank/DDBJ databases">
        <authorList>
            <person name="Corre E."/>
            <person name="Pelletier E."/>
            <person name="Niang G."/>
            <person name="Scheremetjew M."/>
            <person name="Finn R."/>
            <person name="Kale V."/>
            <person name="Holt S."/>
            <person name="Cochrane G."/>
            <person name="Meng A."/>
            <person name="Brown T."/>
            <person name="Cohen L."/>
        </authorList>
    </citation>
    <scope>NUCLEOTIDE SEQUENCE</scope>
    <source>
        <strain evidence="3">CCMP826</strain>
    </source>
</reference>
<evidence type="ECO:0000313" key="3">
    <source>
        <dbReference type="EMBL" id="CAD9501900.1"/>
    </source>
</evidence>
<evidence type="ECO:0000256" key="2">
    <source>
        <dbReference type="SAM" id="SignalP"/>
    </source>
</evidence>
<organism evidence="3">
    <name type="scientific">Helicotheca tamesis</name>
    <dbReference type="NCBI Taxonomy" id="374047"/>
    <lineage>
        <taxon>Eukaryota</taxon>
        <taxon>Sar</taxon>
        <taxon>Stramenopiles</taxon>
        <taxon>Ochrophyta</taxon>
        <taxon>Bacillariophyta</taxon>
        <taxon>Mediophyceae</taxon>
        <taxon>Lithodesmiophycidae</taxon>
        <taxon>Lithodesmiales</taxon>
        <taxon>Lithodesmiaceae</taxon>
        <taxon>Helicotheca</taxon>
    </lineage>
</organism>
<feature type="signal peptide" evidence="2">
    <location>
        <begin position="1"/>
        <end position="24"/>
    </location>
</feature>
<feature type="compositionally biased region" description="Low complexity" evidence="1">
    <location>
        <begin position="539"/>
        <end position="559"/>
    </location>
</feature>
<feature type="compositionally biased region" description="Basic and acidic residues" evidence="1">
    <location>
        <begin position="528"/>
        <end position="538"/>
    </location>
</feature>